<dbReference type="EMBL" id="FN654830">
    <property type="protein sequence ID" value="CBY36720.1"/>
    <property type="molecule type" value="Genomic_DNA"/>
</dbReference>
<evidence type="ECO:0000313" key="1">
    <source>
        <dbReference type="EMBL" id="CBY36720.1"/>
    </source>
</evidence>
<organism evidence="1">
    <name type="scientific">Oikopleura dioica</name>
    <name type="common">Tunicate</name>
    <dbReference type="NCBI Taxonomy" id="34765"/>
    <lineage>
        <taxon>Eukaryota</taxon>
        <taxon>Metazoa</taxon>
        <taxon>Chordata</taxon>
        <taxon>Tunicata</taxon>
        <taxon>Appendicularia</taxon>
        <taxon>Copelata</taxon>
        <taxon>Oikopleuridae</taxon>
        <taxon>Oikopleura</taxon>
    </lineage>
</organism>
<name>E4YML1_OIKDI</name>
<reference evidence="1" key="1">
    <citation type="journal article" date="2010" name="Science">
        <title>Plasticity of animal genome architecture unmasked by rapid evolution of a pelagic tunicate.</title>
        <authorList>
            <person name="Denoeud F."/>
            <person name="Henriet S."/>
            <person name="Mungpakdee S."/>
            <person name="Aury J.M."/>
            <person name="Da Silva C."/>
            <person name="Brinkmann H."/>
            <person name="Mikhaleva J."/>
            <person name="Olsen L.C."/>
            <person name="Jubin C."/>
            <person name="Canestro C."/>
            <person name="Bouquet J.M."/>
            <person name="Danks G."/>
            <person name="Poulain J."/>
            <person name="Campsteijn C."/>
            <person name="Adamski M."/>
            <person name="Cross I."/>
            <person name="Yadetie F."/>
            <person name="Muffato M."/>
            <person name="Louis A."/>
            <person name="Butcher S."/>
            <person name="Tsagkogeorga G."/>
            <person name="Konrad A."/>
            <person name="Singh S."/>
            <person name="Jensen M.F."/>
            <person name="Cong E.H."/>
            <person name="Eikeseth-Otteraa H."/>
            <person name="Noel B."/>
            <person name="Anthouard V."/>
            <person name="Porcel B.M."/>
            <person name="Kachouri-Lafond R."/>
            <person name="Nishino A."/>
            <person name="Ugolini M."/>
            <person name="Chourrout P."/>
            <person name="Nishida H."/>
            <person name="Aasland R."/>
            <person name="Huzurbazar S."/>
            <person name="Westhof E."/>
            <person name="Delsuc F."/>
            <person name="Lehrach H."/>
            <person name="Reinhardt R."/>
            <person name="Weissenbach J."/>
            <person name="Roy S.W."/>
            <person name="Artiguenave F."/>
            <person name="Postlethwait J.H."/>
            <person name="Manak J.R."/>
            <person name="Thompson E.M."/>
            <person name="Jaillon O."/>
            <person name="Du Pasquier L."/>
            <person name="Boudinot P."/>
            <person name="Liberles D.A."/>
            <person name="Volff J.N."/>
            <person name="Philippe H."/>
            <person name="Lenhard B."/>
            <person name="Roest Crollius H."/>
            <person name="Wincker P."/>
            <person name="Chourrout D."/>
        </authorList>
    </citation>
    <scope>NUCLEOTIDE SEQUENCE [LARGE SCALE GENOMIC DNA]</scope>
</reference>
<accession>E4YML1</accession>
<dbReference type="Proteomes" id="UP000011014">
    <property type="component" value="Unassembled WGS sequence"/>
</dbReference>
<protein>
    <submittedName>
        <fullName evidence="1">Uncharacterized protein</fullName>
    </submittedName>
</protein>
<proteinExistence type="predicted"/>
<dbReference type="AlphaFoldDB" id="E4YML1"/>
<feature type="non-terminal residue" evidence="1">
    <location>
        <position position="1"/>
    </location>
</feature>
<sequence>SPLKVTPSAFQAQGIHLRMVRDAGRLAGDL</sequence>
<gene>
    <name evidence="1" type="ORF">GSOID_T00029753001</name>
</gene>